<dbReference type="OrthoDB" id="5424477at2759"/>
<evidence type="ECO:0000313" key="1">
    <source>
        <dbReference type="EMBL" id="QSL64188.1"/>
    </source>
</evidence>
<reference evidence="1" key="1">
    <citation type="submission" date="2020-06" db="EMBL/GenBank/DDBJ databases">
        <title>Genomes of multiple members of Pneumocystis genus reveal paths to human pathogen Pneumocystis jirovecii.</title>
        <authorList>
            <person name="Cisse O.H."/>
            <person name="Ma L."/>
            <person name="Dekker J."/>
            <person name="Khil P."/>
            <person name="Jo J."/>
            <person name="Brenchley J."/>
            <person name="Blair R."/>
            <person name="Pahar B."/>
            <person name="Chabe M."/>
            <person name="Van Rompay K.A."/>
            <person name="Keesler R."/>
            <person name="Sukura A."/>
            <person name="Hirsch V."/>
            <person name="Kutty G."/>
            <person name="Liu Y."/>
            <person name="Peng L."/>
            <person name="Chen J."/>
            <person name="Song J."/>
            <person name="Weissenbacher-Lang C."/>
            <person name="Xu J."/>
            <person name="Upham N.S."/>
            <person name="Stajich J.E."/>
            <person name="Cuomo C.A."/>
            <person name="Cushion M.T."/>
            <person name="Kovacs J.A."/>
        </authorList>
    </citation>
    <scope>NUCLEOTIDE SEQUENCE</scope>
    <source>
        <strain evidence="1">2A</strain>
    </source>
</reference>
<sequence length="161" mass="18455">MKWIQHSFVYLVIFSNSIFSKDLERPMYHRGLESRPSRWVDRGSKKDFYNEIPEEYLLESSSEWNPSENCQGIVVCKVHVEGTEVQVLGIVGQDDTHVGNKPENYDKDGSMKVLAMEDHHSGETQGNSIDFFMGNCEECEECQECGECEGCEGCDDDEFYT</sequence>
<name>A0A899FYH4_9ASCO</name>
<evidence type="ECO:0000313" key="2">
    <source>
        <dbReference type="Proteomes" id="UP000663699"/>
    </source>
</evidence>
<accession>A0A899FYH4</accession>
<dbReference type="EMBL" id="CP054532">
    <property type="protein sequence ID" value="QSL64188.1"/>
    <property type="molecule type" value="Genomic_DNA"/>
</dbReference>
<protein>
    <submittedName>
        <fullName evidence="1">Uncharacterized protein</fullName>
    </submittedName>
</protein>
<dbReference type="Proteomes" id="UP000663699">
    <property type="component" value="Chromosome 1"/>
</dbReference>
<keyword evidence="2" id="KW-1185">Reference proteome</keyword>
<organism evidence="1 2">
    <name type="scientific">Pneumocystis wakefieldiae</name>
    <dbReference type="NCBI Taxonomy" id="38082"/>
    <lineage>
        <taxon>Eukaryota</taxon>
        <taxon>Fungi</taxon>
        <taxon>Dikarya</taxon>
        <taxon>Ascomycota</taxon>
        <taxon>Taphrinomycotina</taxon>
        <taxon>Pneumocystomycetes</taxon>
        <taxon>Pneumocystaceae</taxon>
        <taxon>Pneumocystis</taxon>
    </lineage>
</organism>
<gene>
    <name evidence="1" type="ORF">MERGE_000343</name>
</gene>
<dbReference type="AlphaFoldDB" id="A0A899FYH4"/>
<proteinExistence type="predicted"/>